<dbReference type="AlphaFoldDB" id="A0AAW6FUW0"/>
<evidence type="ECO:0008006" key="3">
    <source>
        <dbReference type="Google" id="ProtNLM"/>
    </source>
</evidence>
<reference evidence="1" key="1">
    <citation type="submission" date="2023-01" db="EMBL/GenBank/DDBJ databases">
        <title>Human gut microbiome strain richness.</title>
        <authorList>
            <person name="Chen-Liaw A."/>
        </authorList>
    </citation>
    <scope>NUCLEOTIDE SEQUENCE</scope>
    <source>
        <strain evidence="1">D55st1_G4_D55t1_190419</strain>
    </source>
</reference>
<dbReference type="EMBL" id="JAQNCK010000022">
    <property type="protein sequence ID" value="MDC0828682.1"/>
    <property type="molecule type" value="Genomic_DNA"/>
</dbReference>
<dbReference type="RefSeq" id="WP_022355691.1">
    <property type="nucleotide sequence ID" value="NZ_JADMUL010000023.1"/>
</dbReference>
<comment type="caution">
    <text evidence="1">The sequence shown here is derived from an EMBL/GenBank/DDBJ whole genome shotgun (WGS) entry which is preliminary data.</text>
</comment>
<name>A0AAW6FUW0_9FIRM</name>
<accession>A0AAW6FUW0</accession>
<protein>
    <recommendedName>
        <fullName evidence="3">Prealbumin-like fold domain-containing protein</fullName>
    </recommendedName>
</protein>
<evidence type="ECO:0000313" key="2">
    <source>
        <dbReference type="Proteomes" id="UP001220658"/>
    </source>
</evidence>
<organism evidence="1 2">
    <name type="scientific">Faecalitalea cylindroides</name>
    <dbReference type="NCBI Taxonomy" id="39483"/>
    <lineage>
        <taxon>Bacteria</taxon>
        <taxon>Bacillati</taxon>
        <taxon>Bacillota</taxon>
        <taxon>Erysipelotrichia</taxon>
        <taxon>Erysipelotrichales</taxon>
        <taxon>Erysipelotrichaceae</taxon>
        <taxon>Faecalitalea</taxon>
    </lineage>
</organism>
<evidence type="ECO:0000313" key="1">
    <source>
        <dbReference type="EMBL" id="MDC0828682.1"/>
    </source>
</evidence>
<proteinExistence type="predicted"/>
<sequence length="107" mass="11778">MKRITITGIVLLSGMLLIPTMHLMANESSGNNQGLDFYVNNVFSDVEDTKKVLELPKGGYLIGEATLITEDGSKIKYNSEEDPNSKTVSQAKMELIERAKTGQLLTE</sequence>
<gene>
    <name evidence="1" type="ORF">POG00_08145</name>
</gene>
<dbReference type="Proteomes" id="UP001220658">
    <property type="component" value="Unassembled WGS sequence"/>
</dbReference>